<gene>
    <name evidence="3" type="ORF">KILIM_032_00110</name>
</gene>
<feature type="region of interest" description="Disordered" evidence="1">
    <location>
        <begin position="23"/>
        <end position="63"/>
    </location>
</feature>
<reference evidence="3 4" key="1">
    <citation type="submission" date="2012-08" db="EMBL/GenBank/DDBJ databases">
        <title>Whole genome shotgun sequence of Kineosphaera limosa NBRC 100340.</title>
        <authorList>
            <person name="Yoshida I."/>
            <person name="Isaki S."/>
            <person name="Hosoyama A."/>
            <person name="Tsuchikane K."/>
            <person name="Katsumata H."/>
            <person name="Ando Y."/>
            <person name="Ohji S."/>
            <person name="Hamada M."/>
            <person name="Tamura T."/>
            <person name="Yamazoe A."/>
            <person name="Yamazaki S."/>
            <person name="Fujita N."/>
        </authorList>
    </citation>
    <scope>NUCLEOTIDE SEQUENCE [LARGE SCALE GENOMIC DNA]</scope>
    <source>
        <strain evidence="3 4">NBRC 100340</strain>
    </source>
</reference>
<feature type="signal peptide" evidence="2">
    <location>
        <begin position="1"/>
        <end position="25"/>
    </location>
</feature>
<dbReference type="Proteomes" id="UP000008366">
    <property type="component" value="Unassembled WGS sequence"/>
</dbReference>
<keyword evidence="4" id="KW-1185">Reference proteome</keyword>
<dbReference type="eggNOG" id="ENOG50329AJ">
    <property type="taxonomic scope" value="Bacteria"/>
</dbReference>
<name>K6WQK9_9MICO</name>
<dbReference type="STRING" id="1184609.KILIM_032_00110"/>
<evidence type="ECO:0000313" key="4">
    <source>
        <dbReference type="Proteomes" id="UP000008366"/>
    </source>
</evidence>
<evidence type="ECO:0000313" key="3">
    <source>
        <dbReference type="EMBL" id="GAB96126.1"/>
    </source>
</evidence>
<feature type="chain" id="PRO_5003896028" description="Lipoprotein" evidence="2">
    <location>
        <begin position="26"/>
        <end position="146"/>
    </location>
</feature>
<evidence type="ECO:0000256" key="1">
    <source>
        <dbReference type="SAM" id="MobiDB-lite"/>
    </source>
</evidence>
<protein>
    <recommendedName>
        <fullName evidence="5">Lipoprotein</fullName>
    </recommendedName>
</protein>
<dbReference type="RefSeq" id="WP_006592658.1">
    <property type="nucleotide sequence ID" value="NZ_BAHD01000032.1"/>
</dbReference>
<keyword evidence="2" id="KW-0732">Signal</keyword>
<dbReference type="AlphaFoldDB" id="K6WQK9"/>
<sequence>MKRSTICVALPLALLSLAGCSSDNSATGASPAPNATAGESPAPAVADHTPGQTPGNADQGDAKVTKCEVTPNGVEIAVDIKNTTEQKRMYILTGVAYDSDKKPVASAAVMVDAVDPGASGSGTGRSTGAVEGDVICEVTQIESMPQ</sequence>
<comment type="caution">
    <text evidence="3">The sequence shown here is derived from an EMBL/GenBank/DDBJ whole genome shotgun (WGS) entry which is preliminary data.</text>
</comment>
<dbReference type="EMBL" id="BAHD01000032">
    <property type="protein sequence ID" value="GAB96126.1"/>
    <property type="molecule type" value="Genomic_DNA"/>
</dbReference>
<evidence type="ECO:0000256" key="2">
    <source>
        <dbReference type="SAM" id="SignalP"/>
    </source>
</evidence>
<accession>K6WQK9</accession>
<evidence type="ECO:0008006" key="5">
    <source>
        <dbReference type="Google" id="ProtNLM"/>
    </source>
</evidence>
<dbReference type="OrthoDB" id="9982229at2"/>
<dbReference type="PROSITE" id="PS51257">
    <property type="entry name" value="PROKAR_LIPOPROTEIN"/>
    <property type="match status" value="1"/>
</dbReference>
<organism evidence="3 4">
    <name type="scientific">Kineosphaera limosa NBRC 100340</name>
    <dbReference type="NCBI Taxonomy" id="1184609"/>
    <lineage>
        <taxon>Bacteria</taxon>
        <taxon>Bacillati</taxon>
        <taxon>Actinomycetota</taxon>
        <taxon>Actinomycetes</taxon>
        <taxon>Micrococcales</taxon>
        <taxon>Dermatophilaceae</taxon>
        <taxon>Kineosphaera</taxon>
    </lineage>
</organism>
<proteinExistence type="predicted"/>